<evidence type="ECO:0000313" key="1">
    <source>
        <dbReference type="EMBL" id="QSG05943.1"/>
    </source>
</evidence>
<proteinExistence type="predicted"/>
<name>A0A897N3T0_9EURY</name>
<sequence>MVSDSGTETGENSLTATARTALARLAVDSRADCDGAQFLHSER</sequence>
<dbReference type="Proteomes" id="UP000663525">
    <property type="component" value="Chromosome"/>
</dbReference>
<accession>A0A897N3T0</accession>
<dbReference type="EMBL" id="CP064787">
    <property type="protein sequence ID" value="QSG05943.1"/>
    <property type="molecule type" value="Genomic_DNA"/>
</dbReference>
<dbReference type="AlphaFoldDB" id="A0A897N3T0"/>
<gene>
    <name evidence="1" type="ORF">HSR121_1606</name>
</gene>
<evidence type="ECO:0000313" key="2">
    <source>
        <dbReference type="Proteomes" id="UP000663525"/>
    </source>
</evidence>
<organism evidence="1 2">
    <name type="scientific">Halapricum desulfuricans</name>
    <dbReference type="NCBI Taxonomy" id="2841257"/>
    <lineage>
        <taxon>Archaea</taxon>
        <taxon>Methanobacteriati</taxon>
        <taxon>Methanobacteriota</taxon>
        <taxon>Stenosarchaea group</taxon>
        <taxon>Halobacteria</taxon>
        <taxon>Halobacteriales</taxon>
        <taxon>Haloarculaceae</taxon>
        <taxon>Halapricum</taxon>
    </lineage>
</organism>
<protein>
    <submittedName>
        <fullName evidence="1">Uncharacterized protein</fullName>
    </submittedName>
</protein>
<reference evidence="1" key="1">
    <citation type="submission" date="2020-11" db="EMBL/GenBank/DDBJ databases">
        <title>Carbohydrate-dependent, anaerobic sulfur respiration: A novel catabolism in halophilic archaea.</title>
        <authorList>
            <person name="Sorokin D.Y."/>
            <person name="Messina E."/>
            <person name="Smedile F."/>
            <person name="La Cono V."/>
            <person name="Hallsworth J.E."/>
            <person name="Yakimov M.M."/>
        </authorList>
    </citation>
    <scope>NUCLEOTIDE SEQUENCE</scope>
    <source>
        <strain evidence="1">HSR12-1</strain>
    </source>
</reference>